<evidence type="ECO:0000313" key="3">
    <source>
        <dbReference type="EMBL" id="ESJ93761.1"/>
    </source>
</evidence>
<gene>
    <name evidence="3" type="ORF">P800_03163</name>
</gene>
<feature type="domain" description="Insertion element IS402-like" evidence="2">
    <location>
        <begin position="3"/>
        <end position="40"/>
    </location>
</feature>
<proteinExistence type="predicted"/>
<name>A0ABN0PTE7_ACILW</name>
<dbReference type="EMBL" id="AYHO01000007">
    <property type="protein sequence ID" value="ESJ93761.1"/>
    <property type="molecule type" value="Genomic_DNA"/>
</dbReference>
<dbReference type="NCBIfam" id="NF033580">
    <property type="entry name" value="transpos_IS5_3"/>
    <property type="match status" value="1"/>
</dbReference>
<feature type="domain" description="Transposase IS4-like" evidence="1">
    <location>
        <begin position="73"/>
        <end position="156"/>
    </location>
</feature>
<evidence type="ECO:0000313" key="4">
    <source>
        <dbReference type="Proteomes" id="UP000018465"/>
    </source>
</evidence>
<dbReference type="Proteomes" id="UP000018465">
    <property type="component" value="Unassembled WGS sequence"/>
</dbReference>
<dbReference type="InterPro" id="IPR052909">
    <property type="entry name" value="Transposase_6_like"/>
</dbReference>
<comment type="caution">
    <text evidence="3">The sequence shown here is derived from an EMBL/GenBank/DDBJ whole genome shotgun (WGS) entry which is preliminary data.</text>
</comment>
<accession>A0ABN0PTE7</accession>
<dbReference type="InterPro" id="IPR002559">
    <property type="entry name" value="Transposase_11"/>
</dbReference>
<dbReference type="Pfam" id="PF01609">
    <property type="entry name" value="DDE_Tnp_1"/>
    <property type="match status" value="1"/>
</dbReference>
<evidence type="ECO:0000259" key="1">
    <source>
        <dbReference type="Pfam" id="PF01609"/>
    </source>
</evidence>
<dbReference type="PANTHER" id="PTHR46637:SF1">
    <property type="entry name" value="BLL5188 PROTEIN"/>
    <property type="match status" value="1"/>
</dbReference>
<keyword evidence="4" id="KW-1185">Reference proteome</keyword>
<dbReference type="PANTHER" id="PTHR46637">
    <property type="entry name" value="TIS1421-TRANSPOSASE PROTEIN A"/>
    <property type="match status" value="1"/>
</dbReference>
<dbReference type="Pfam" id="PF13340">
    <property type="entry name" value="DUF4096"/>
    <property type="match status" value="1"/>
</dbReference>
<dbReference type="InterPro" id="IPR025161">
    <property type="entry name" value="IS402-like_dom"/>
</dbReference>
<sequence>MKRYRSGIPWRDLPERFGDFRVVYTRFSLWAKTGVWQRVFEVLSHDRDNEYVMLDCTPLYVLTNTALGGNQANRRSKGGLSTKIHARTDALGNPTGFYLTDGQVHDLNGSDVLLDLSLSQTWLMDKAYNSRDRVIDLILEAKGQVVMPAKSNSIDQRDYD</sequence>
<evidence type="ECO:0000259" key="2">
    <source>
        <dbReference type="Pfam" id="PF13340"/>
    </source>
</evidence>
<organism evidence="3 4">
    <name type="scientific">Acinetobacter lwoffii NCTC 5866 = CIP 64.10 = NIPH 512</name>
    <dbReference type="NCBI Taxonomy" id="981327"/>
    <lineage>
        <taxon>Bacteria</taxon>
        <taxon>Pseudomonadati</taxon>
        <taxon>Pseudomonadota</taxon>
        <taxon>Gammaproteobacteria</taxon>
        <taxon>Moraxellales</taxon>
        <taxon>Moraxellaceae</taxon>
        <taxon>Acinetobacter</taxon>
    </lineage>
</organism>
<reference evidence="3 4" key="1">
    <citation type="submission" date="2013-10" db="EMBL/GenBank/DDBJ databases">
        <title>The Genome Sequence of Acinetobacter lwoffii NIPH 512.</title>
        <authorList>
            <consortium name="The Broad Institute Genomics Platform"/>
            <consortium name="The Broad Institute Genome Sequencing Center for Infectious Disease"/>
            <person name="Cerqueira G."/>
            <person name="Feldgarden M."/>
            <person name="Courvalin P."/>
            <person name="Grillot-Courvalin C."/>
            <person name="Clermont D."/>
            <person name="Rocha E."/>
            <person name="Yoon E.-J."/>
            <person name="Nemec A."/>
            <person name="Young S.K."/>
            <person name="Zeng Q."/>
            <person name="Gargeya S."/>
            <person name="Fitzgerald M."/>
            <person name="Abouelleil A."/>
            <person name="Alvarado L."/>
            <person name="Berlin A.M."/>
            <person name="Chapman S.B."/>
            <person name="Gainer-Dewar J."/>
            <person name="Goldberg J."/>
            <person name="Gnerre S."/>
            <person name="Griggs A."/>
            <person name="Gujja S."/>
            <person name="Hansen M."/>
            <person name="Howarth C."/>
            <person name="Imamovic A."/>
            <person name="Ireland A."/>
            <person name="Larimer J."/>
            <person name="McCowan C."/>
            <person name="Murphy C."/>
            <person name="Pearson M."/>
            <person name="Poon T.W."/>
            <person name="Priest M."/>
            <person name="Roberts A."/>
            <person name="Saif S."/>
            <person name="Shea T."/>
            <person name="Sykes S."/>
            <person name="Wortman J."/>
            <person name="Nusbaum C."/>
            <person name="Birren B."/>
        </authorList>
    </citation>
    <scope>NUCLEOTIDE SEQUENCE [LARGE SCALE GENOMIC DNA]</scope>
    <source>
        <strain evidence="3 4">NIPH 512</strain>
    </source>
</reference>
<evidence type="ECO:0008006" key="5">
    <source>
        <dbReference type="Google" id="ProtNLM"/>
    </source>
</evidence>
<protein>
    <recommendedName>
        <fullName evidence="5">Transposase IS4-like domain-containing protein</fullName>
    </recommendedName>
</protein>